<proteinExistence type="predicted"/>
<dbReference type="Gene3D" id="3.30.70.100">
    <property type="match status" value="1"/>
</dbReference>
<name>A0A813KMA8_POLGL</name>
<reference evidence="1" key="1">
    <citation type="submission" date="2021-02" db="EMBL/GenBank/DDBJ databases">
        <authorList>
            <person name="Dougan E. K."/>
            <person name="Rhodes N."/>
            <person name="Thang M."/>
            <person name="Chan C."/>
        </authorList>
    </citation>
    <scope>NUCLEOTIDE SEQUENCE</scope>
</reference>
<accession>A0A813KMA8</accession>
<sequence>MASLKRAVGAALALAYAAFWRWYGCGSSPISKEEILNTLTECGAEPVHEIAESFSRGTDSGESFLMMNLVKLRDEAYFEDASLKPSWVKTGFDADINYAITLMSVAVPFATHPIIVIYKVSTPLMMPEGNHSSVWTEWDYFALMRYRSRRDAVGIICAVE</sequence>
<dbReference type="Proteomes" id="UP000626109">
    <property type="component" value="Unassembled WGS sequence"/>
</dbReference>
<evidence type="ECO:0000313" key="2">
    <source>
        <dbReference type="Proteomes" id="UP000626109"/>
    </source>
</evidence>
<evidence type="ECO:0000313" key="1">
    <source>
        <dbReference type="EMBL" id="CAE8710668.1"/>
    </source>
</evidence>
<dbReference type="EMBL" id="CAJNNW010032020">
    <property type="protein sequence ID" value="CAE8710668.1"/>
    <property type="molecule type" value="Genomic_DNA"/>
</dbReference>
<dbReference type="AlphaFoldDB" id="A0A813KMA8"/>
<gene>
    <name evidence="1" type="ORF">PGLA2088_LOCUS36066</name>
</gene>
<protein>
    <submittedName>
        <fullName evidence="1">Uncharacterized protein</fullName>
    </submittedName>
</protein>
<comment type="caution">
    <text evidence="1">The sequence shown here is derived from an EMBL/GenBank/DDBJ whole genome shotgun (WGS) entry which is preliminary data.</text>
</comment>
<feature type="non-terminal residue" evidence="1">
    <location>
        <position position="160"/>
    </location>
</feature>
<organism evidence="1 2">
    <name type="scientific">Polarella glacialis</name>
    <name type="common">Dinoflagellate</name>
    <dbReference type="NCBI Taxonomy" id="89957"/>
    <lineage>
        <taxon>Eukaryota</taxon>
        <taxon>Sar</taxon>
        <taxon>Alveolata</taxon>
        <taxon>Dinophyceae</taxon>
        <taxon>Suessiales</taxon>
        <taxon>Suessiaceae</taxon>
        <taxon>Polarella</taxon>
    </lineage>
</organism>